<feature type="compositionally biased region" description="Acidic residues" evidence="1">
    <location>
        <begin position="173"/>
        <end position="187"/>
    </location>
</feature>
<feature type="region of interest" description="Disordered" evidence="1">
    <location>
        <begin position="157"/>
        <end position="187"/>
    </location>
</feature>
<organism evidence="2 3">
    <name type="scientific">Mycena chlorophos</name>
    <name type="common">Agaric fungus</name>
    <name type="synonym">Agaricus chlorophos</name>
    <dbReference type="NCBI Taxonomy" id="658473"/>
    <lineage>
        <taxon>Eukaryota</taxon>
        <taxon>Fungi</taxon>
        <taxon>Dikarya</taxon>
        <taxon>Basidiomycota</taxon>
        <taxon>Agaricomycotina</taxon>
        <taxon>Agaricomycetes</taxon>
        <taxon>Agaricomycetidae</taxon>
        <taxon>Agaricales</taxon>
        <taxon>Marasmiineae</taxon>
        <taxon>Mycenaceae</taxon>
        <taxon>Mycena</taxon>
    </lineage>
</organism>
<keyword evidence="3" id="KW-1185">Reference proteome</keyword>
<protein>
    <submittedName>
        <fullName evidence="2">Uncharacterized protein</fullName>
    </submittedName>
</protein>
<comment type="caution">
    <text evidence="2">The sequence shown here is derived from an EMBL/GenBank/DDBJ whole genome shotgun (WGS) entry which is preliminary data.</text>
</comment>
<accession>A0A8H6TGT8</accession>
<sequence length="187" mass="21193">MARHNTASNSQNQSQGRKSSRKATAASRSKFTTKPPPSSSCAIHRSRFPRLIYPHSKCGSRCQLPLHKRAKARLLHRECHLCYGDIAKVLQSSDSVVRGAVRNKYKPVPDDESQDWRYISDDFRKMYLVDRDPTPPPVEPTSSQCEREAATQLLERARSVTLPPNPQIKPELVETEDADADMDNAWH</sequence>
<feature type="compositionally biased region" description="Polar residues" evidence="1">
    <location>
        <begin position="1"/>
        <end position="16"/>
    </location>
</feature>
<reference evidence="2" key="1">
    <citation type="submission" date="2020-05" db="EMBL/GenBank/DDBJ databases">
        <title>Mycena genomes resolve the evolution of fungal bioluminescence.</title>
        <authorList>
            <person name="Tsai I.J."/>
        </authorList>
    </citation>
    <scope>NUCLEOTIDE SEQUENCE</scope>
    <source>
        <strain evidence="2">110903Hualien_Pintung</strain>
    </source>
</reference>
<evidence type="ECO:0000256" key="1">
    <source>
        <dbReference type="SAM" id="MobiDB-lite"/>
    </source>
</evidence>
<gene>
    <name evidence="2" type="ORF">HMN09_00373200</name>
</gene>
<dbReference type="Proteomes" id="UP000613580">
    <property type="component" value="Unassembled WGS sequence"/>
</dbReference>
<name>A0A8H6TGT8_MYCCL</name>
<dbReference type="EMBL" id="JACAZE010000004">
    <property type="protein sequence ID" value="KAF7318620.1"/>
    <property type="molecule type" value="Genomic_DNA"/>
</dbReference>
<dbReference type="AlphaFoldDB" id="A0A8H6TGT8"/>
<proteinExistence type="predicted"/>
<evidence type="ECO:0000313" key="2">
    <source>
        <dbReference type="EMBL" id="KAF7318620.1"/>
    </source>
</evidence>
<feature type="region of interest" description="Disordered" evidence="1">
    <location>
        <begin position="1"/>
        <end position="43"/>
    </location>
</feature>
<evidence type="ECO:0000313" key="3">
    <source>
        <dbReference type="Proteomes" id="UP000613580"/>
    </source>
</evidence>